<feature type="domain" description="NADP-dependent oxidoreductase" evidence="2">
    <location>
        <begin position="7"/>
        <end position="310"/>
    </location>
</feature>
<dbReference type="InterPro" id="IPR023210">
    <property type="entry name" value="NADP_OxRdtase_dom"/>
</dbReference>
<dbReference type="EMBL" id="KQ086111">
    <property type="protein sequence ID" value="KLO07976.1"/>
    <property type="molecule type" value="Genomic_DNA"/>
</dbReference>
<protein>
    <submittedName>
        <fullName evidence="3">Aldo/keto reductase</fullName>
    </submittedName>
</protein>
<sequence>MATRIPLLFGTMTMGVAGKNGVRNHSLKECQEILDVYFRHGHREIDTARMYAEGTTEEYLSQLDMKGSTLDTKVYPVKPGDHSPENLRRTFKISLEKLAPYKVRVFYLHAPDRSVPFEETLREVNELHKEGLFETFGLSNFASWEVAEIAMICKNNGWVQPKIYQAMYNAITRSMESELVPCARKFGLRLVVYNPLAGGFFAGKIPSDATAPPAGGRFDPKLGPMGDMYRARYLKNGFFDALPIIKSAAEKHNLRLTEIALRWLQHHSVLTPSDGVILGASSAAQLEQNCEDSEKGPLPEDVLAALDEANRIVRHDAPPYWR</sequence>
<dbReference type="InterPro" id="IPR050523">
    <property type="entry name" value="AKR_Detox_Biosynth"/>
</dbReference>
<dbReference type="OrthoDB" id="2310150at2759"/>
<dbReference type="InParanoid" id="A0A0H2RT28"/>
<dbReference type="Pfam" id="PF00248">
    <property type="entry name" value="Aldo_ket_red"/>
    <property type="match status" value="1"/>
</dbReference>
<keyword evidence="4" id="KW-1185">Reference proteome</keyword>
<organism evidence="3 4">
    <name type="scientific">Schizopora paradoxa</name>
    <dbReference type="NCBI Taxonomy" id="27342"/>
    <lineage>
        <taxon>Eukaryota</taxon>
        <taxon>Fungi</taxon>
        <taxon>Dikarya</taxon>
        <taxon>Basidiomycota</taxon>
        <taxon>Agaricomycotina</taxon>
        <taxon>Agaricomycetes</taxon>
        <taxon>Hymenochaetales</taxon>
        <taxon>Schizoporaceae</taxon>
        <taxon>Schizopora</taxon>
    </lineage>
</organism>
<proteinExistence type="predicted"/>
<dbReference type="Proteomes" id="UP000053477">
    <property type="component" value="Unassembled WGS sequence"/>
</dbReference>
<evidence type="ECO:0000313" key="4">
    <source>
        <dbReference type="Proteomes" id="UP000053477"/>
    </source>
</evidence>
<dbReference type="Gene3D" id="3.20.20.100">
    <property type="entry name" value="NADP-dependent oxidoreductase domain"/>
    <property type="match status" value="1"/>
</dbReference>
<dbReference type="AlphaFoldDB" id="A0A0H2RT28"/>
<evidence type="ECO:0000313" key="3">
    <source>
        <dbReference type="EMBL" id="KLO07976.1"/>
    </source>
</evidence>
<dbReference type="STRING" id="27342.A0A0H2RT28"/>
<keyword evidence="1" id="KW-0560">Oxidoreductase</keyword>
<gene>
    <name evidence="3" type="ORF">SCHPADRAFT_835875</name>
</gene>
<dbReference type="PANTHER" id="PTHR43364:SF4">
    <property type="entry name" value="NAD(P)-LINKED OXIDOREDUCTASE SUPERFAMILY PROTEIN"/>
    <property type="match status" value="1"/>
</dbReference>
<dbReference type="SUPFAM" id="SSF51430">
    <property type="entry name" value="NAD(P)-linked oxidoreductase"/>
    <property type="match status" value="1"/>
</dbReference>
<dbReference type="InterPro" id="IPR036812">
    <property type="entry name" value="NAD(P)_OxRdtase_dom_sf"/>
</dbReference>
<evidence type="ECO:0000256" key="1">
    <source>
        <dbReference type="ARBA" id="ARBA00023002"/>
    </source>
</evidence>
<dbReference type="PANTHER" id="PTHR43364">
    <property type="entry name" value="NADH-SPECIFIC METHYLGLYOXAL REDUCTASE-RELATED"/>
    <property type="match status" value="1"/>
</dbReference>
<dbReference type="CDD" id="cd19075">
    <property type="entry name" value="AKR_AKR7A1-5"/>
    <property type="match status" value="1"/>
</dbReference>
<reference evidence="3 4" key="1">
    <citation type="submission" date="2015-04" db="EMBL/GenBank/DDBJ databases">
        <title>Complete genome sequence of Schizopora paradoxa KUC8140, a cosmopolitan wood degrader in East Asia.</title>
        <authorList>
            <consortium name="DOE Joint Genome Institute"/>
            <person name="Min B."/>
            <person name="Park H."/>
            <person name="Jang Y."/>
            <person name="Kim J.-J."/>
            <person name="Kim K.H."/>
            <person name="Pangilinan J."/>
            <person name="Lipzen A."/>
            <person name="Riley R."/>
            <person name="Grigoriev I.V."/>
            <person name="Spatafora J.W."/>
            <person name="Choi I.-G."/>
        </authorList>
    </citation>
    <scope>NUCLEOTIDE SEQUENCE [LARGE SCALE GENOMIC DNA]</scope>
    <source>
        <strain evidence="3 4">KUC8140</strain>
    </source>
</reference>
<dbReference type="GO" id="GO:0016491">
    <property type="term" value="F:oxidoreductase activity"/>
    <property type="evidence" value="ECO:0007669"/>
    <property type="project" value="UniProtKB-KW"/>
</dbReference>
<name>A0A0H2RT28_9AGAM</name>
<evidence type="ECO:0000259" key="2">
    <source>
        <dbReference type="Pfam" id="PF00248"/>
    </source>
</evidence>
<accession>A0A0H2RT28</accession>